<protein>
    <submittedName>
        <fullName evidence="2">Uncharacterized protein</fullName>
    </submittedName>
</protein>
<gene>
    <name evidence="2" type="ORF">DFH07DRAFT_905551</name>
</gene>
<accession>A0AAD7ICG5</accession>
<dbReference type="EMBL" id="JARJLG010000131">
    <property type="protein sequence ID" value="KAJ7739647.1"/>
    <property type="molecule type" value="Genomic_DNA"/>
</dbReference>
<dbReference type="Pfam" id="PF13455">
    <property type="entry name" value="MUG113"/>
    <property type="match status" value="1"/>
</dbReference>
<keyword evidence="3" id="KW-1185">Reference proteome</keyword>
<feature type="compositionally biased region" description="Pro residues" evidence="1">
    <location>
        <begin position="167"/>
        <end position="177"/>
    </location>
</feature>
<evidence type="ECO:0000256" key="1">
    <source>
        <dbReference type="SAM" id="MobiDB-lite"/>
    </source>
</evidence>
<feature type="compositionally biased region" description="Polar residues" evidence="1">
    <location>
        <begin position="68"/>
        <end position="83"/>
    </location>
</feature>
<dbReference type="AlphaFoldDB" id="A0AAD7ICG5"/>
<feature type="region of interest" description="Disordered" evidence="1">
    <location>
        <begin position="23"/>
        <end position="48"/>
    </location>
</feature>
<sequence length="519" mass="56967">MSTTYVAKGKAKQFLAKLFDLDSDISDAPPPKPPPKPTPHYYGSDHGVYAIRPSSEPDFVQRFDQLKLSNSSPNGYPPQNQSPRPRAQFVGGFNPGNFAANPLPRPPSMPMPVPSINSSEGPTSMTMQYALHESAEPPSFLNVPSPFGSRPHSLPPPAHAAPYDSPFLPPQPSPSPGGSPSAGTPTKTKPRPRRSNSAPTVETCSGFTKTGKRCTREVKSRGPAFSYRLTGDDVDVDGNLSSEGAVERYCHQHIKDFIGGTGSVTGFYARKWMGEGKDRGDEIWVTFADFIPSYLSPETQVALRVEMEKARSPKDTEGYIYTFEIRGAFDRLHVKPPHDIPSHLDPDSPQIQLKTGRTTHLARRLDQWTKQCSSKEHVLRGWFPGGVDPDTGLPATSLMKGRVAEAGHKGPSCHRLERLIHLELADLVAEGQYLKPNWKSFKKGQPPVVDIVSPPSTPNKKPAAAAMGTGPKCLDCGSQHKEIFTFTRVKKGPYKGKEWEGIVKPVVERWGRFVEEYVG</sequence>
<name>A0AAD7ICG5_9AGAR</name>
<feature type="compositionally biased region" description="Pro residues" evidence="1">
    <location>
        <begin position="28"/>
        <end position="38"/>
    </location>
</feature>
<reference evidence="2" key="1">
    <citation type="submission" date="2023-03" db="EMBL/GenBank/DDBJ databases">
        <title>Massive genome expansion in bonnet fungi (Mycena s.s.) driven by repeated elements and novel gene families across ecological guilds.</title>
        <authorList>
            <consortium name="Lawrence Berkeley National Laboratory"/>
            <person name="Harder C.B."/>
            <person name="Miyauchi S."/>
            <person name="Viragh M."/>
            <person name="Kuo A."/>
            <person name="Thoen E."/>
            <person name="Andreopoulos B."/>
            <person name="Lu D."/>
            <person name="Skrede I."/>
            <person name="Drula E."/>
            <person name="Henrissat B."/>
            <person name="Morin E."/>
            <person name="Kohler A."/>
            <person name="Barry K."/>
            <person name="LaButti K."/>
            <person name="Morin E."/>
            <person name="Salamov A."/>
            <person name="Lipzen A."/>
            <person name="Mereny Z."/>
            <person name="Hegedus B."/>
            <person name="Baldrian P."/>
            <person name="Stursova M."/>
            <person name="Weitz H."/>
            <person name="Taylor A."/>
            <person name="Grigoriev I.V."/>
            <person name="Nagy L.G."/>
            <person name="Martin F."/>
            <person name="Kauserud H."/>
        </authorList>
    </citation>
    <scope>NUCLEOTIDE SEQUENCE</scope>
    <source>
        <strain evidence="2">CBHHK188m</strain>
    </source>
</reference>
<dbReference type="PANTHER" id="PTHR28094:SF1">
    <property type="entry name" value="MEIOTICALLY UP-REGULATED GENE 113 PROTEIN"/>
    <property type="match status" value="1"/>
</dbReference>
<dbReference type="Proteomes" id="UP001215280">
    <property type="component" value="Unassembled WGS sequence"/>
</dbReference>
<dbReference type="InterPro" id="IPR053006">
    <property type="entry name" value="Meiosis_regulatory"/>
</dbReference>
<organism evidence="2 3">
    <name type="scientific">Mycena maculata</name>
    <dbReference type="NCBI Taxonomy" id="230809"/>
    <lineage>
        <taxon>Eukaryota</taxon>
        <taxon>Fungi</taxon>
        <taxon>Dikarya</taxon>
        <taxon>Basidiomycota</taxon>
        <taxon>Agaricomycotina</taxon>
        <taxon>Agaricomycetes</taxon>
        <taxon>Agaricomycetidae</taxon>
        <taxon>Agaricales</taxon>
        <taxon>Marasmiineae</taxon>
        <taxon>Mycenaceae</taxon>
        <taxon>Mycena</taxon>
    </lineage>
</organism>
<proteinExistence type="predicted"/>
<feature type="compositionally biased region" description="Polar residues" evidence="1">
    <location>
        <begin position="195"/>
        <end position="208"/>
    </location>
</feature>
<evidence type="ECO:0000313" key="2">
    <source>
        <dbReference type="EMBL" id="KAJ7739647.1"/>
    </source>
</evidence>
<evidence type="ECO:0000313" key="3">
    <source>
        <dbReference type="Proteomes" id="UP001215280"/>
    </source>
</evidence>
<feature type="region of interest" description="Disordered" evidence="1">
    <location>
        <begin position="68"/>
        <end position="215"/>
    </location>
</feature>
<feature type="compositionally biased region" description="Pro residues" evidence="1">
    <location>
        <begin position="103"/>
        <end position="113"/>
    </location>
</feature>
<comment type="caution">
    <text evidence="2">The sequence shown here is derived from an EMBL/GenBank/DDBJ whole genome shotgun (WGS) entry which is preliminary data.</text>
</comment>
<dbReference type="PANTHER" id="PTHR28094">
    <property type="entry name" value="MEIOTICALLY UP-REGULATED GENE 113 PROTEIN"/>
    <property type="match status" value="1"/>
</dbReference>